<keyword evidence="3" id="KW-0227">DNA damage</keyword>
<comment type="similarity">
    <text evidence="2">Belongs to the EME1/MMS4 family.</text>
</comment>
<feature type="compositionally biased region" description="Basic and acidic residues" evidence="7">
    <location>
        <begin position="27"/>
        <end position="61"/>
    </location>
</feature>
<dbReference type="GO" id="GO:0005634">
    <property type="term" value="C:nucleus"/>
    <property type="evidence" value="ECO:0007669"/>
    <property type="project" value="UniProtKB-SubCell"/>
</dbReference>
<reference evidence="9" key="1">
    <citation type="submission" date="2023-09" db="UniProtKB">
        <authorList>
            <consortium name="Ensembl"/>
        </authorList>
    </citation>
    <scope>IDENTIFICATION</scope>
</reference>
<dbReference type="Gene3D" id="4.10.800.30">
    <property type="entry name" value="ERCC4, Mus81-Eme1 complex, nuclease domain, subdomain 2"/>
    <property type="match status" value="1"/>
</dbReference>
<evidence type="ECO:0000256" key="4">
    <source>
        <dbReference type="ARBA" id="ARBA00023172"/>
    </source>
</evidence>
<dbReference type="FunFam" id="3.40.1620.30:FF:000001">
    <property type="entry name" value="Essential meiotic structure-specific endonuclease 1"/>
    <property type="match status" value="1"/>
</dbReference>
<evidence type="ECO:0000256" key="5">
    <source>
        <dbReference type="ARBA" id="ARBA00023204"/>
    </source>
</evidence>
<dbReference type="FunFam" id="1.10.150.670:FF:000002">
    <property type="entry name" value="Crossover junction endonuclease EME1"/>
    <property type="match status" value="1"/>
</dbReference>
<evidence type="ECO:0000313" key="9">
    <source>
        <dbReference type="Ensembl" id="ENSPNYP00000011891.1"/>
    </source>
</evidence>
<dbReference type="GO" id="GO:0003677">
    <property type="term" value="F:DNA binding"/>
    <property type="evidence" value="ECO:0007669"/>
    <property type="project" value="InterPro"/>
</dbReference>
<sequence length="374" mass="42518">MSCGQELPLNGARNTDTSPSKRKLGKRTVEEIQASREVALSKREAKKRQQPDKDVLREERERQKMERKALAEAARALRPEECIKHMVVVVDPALLQLEGGGTLLASLQALGCSCAIKKQSLPRSVSWMRRAPCAQVIRHMQYFSLYLTLLKVKHECELVKFARHGRSDCGSTLTSWVQEQQRRHLGKTLSLAIIELEKYFRLTVIHVCFLISLQAMVHLQLHTGVSVCFFCTWRDFSDHITMTTKAVAEAPFKREREKTGFSFYLESEWAGGQRVDRGGKGLLQVWKRQIQQFNRVSTDMAAAILAAYPSPQLLKKAYNLCRTKQEKISLLSDLLIRRGEGVTSTTRRIGPELSRRIFLTMSSCDPELSLDSNL</sequence>
<dbReference type="InterPro" id="IPR042530">
    <property type="entry name" value="EME1/EME2_C"/>
</dbReference>
<evidence type="ECO:0000259" key="8">
    <source>
        <dbReference type="SMART" id="SM00891"/>
    </source>
</evidence>
<keyword evidence="5" id="KW-0234">DNA repair</keyword>
<dbReference type="GO" id="GO:0006302">
    <property type="term" value="P:double-strand break repair"/>
    <property type="evidence" value="ECO:0007669"/>
    <property type="project" value="TreeGrafter"/>
</dbReference>
<dbReference type="PANTHER" id="PTHR21077">
    <property type="entry name" value="EME1 PROTEIN"/>
    <property type="match status" value="1"/>
</dbReference>
<dbReference type="InterPro" id="IPR033310">
    <property type="entry name" value="Mms4/EME1/EME2"/>
</dbReference>
<dbReference type="InterPro" id="IPR006166">
    <property type="entry name" value="ERCC4_domain"/>
</dbReference>
<organism evidence="9">
    <name type="scientific">Pundamilia nyererei</name>
    <dbReference type="NCBI Taxonomy" id="303518"/>
    <lineage>
        <taxon>Eukaryota</taxon>
        <taxon>Metazoa</taxon>
        <taxon>Chordata</taxon>
        <taxon>Craniata</taxon>
        <taxon>Vertebrata</taxon>
        <taxon>Euteleostomi</taxon>
        <taxon>Actinopterygii</taxon>
        <taxon>Neopterygii</taxon>
        <taxon>Teleostei</taxon>
        <taxon>Neoteleostei</taxon>
        <taxon>Acanthomorphata</taxon>
        <taxon>Ovalentaria</taxon>
        <taxon>Cichlomorphae</taxon>
        <taxon>Cichliformes</taxon>
        <taxon>Cichlidae</taxon>
        <taxon>African cichlids</taxon>
        <taxon>Pseudocrenilabrinae</taxon>
        <taxon>Haplochromini</taxon>
        <taxon>Pundamilia</taxon>
    </lineage>
</organism>
<dbReference type="GO" id="GO:0008821">
    <property type="term" value="F:crossover junction DNA endonuclease activity"/>
    <property type="evidence" value="ECO:0007669"/>
    <property type="project" value="TreeGrafter"/>
</dbReference>
<dbReference type="PANTHER" id="PTHR21077:SF7">
    <property type="entry name" value="CROSSOVER JUNCTION ENDONUCLEASE EME1"/>
    <property type="match status" value="1"/>
</dbReference>
<dbReference type="GO" id="GO:0000712">
    <property type="term" value="P:resolution of meiotic recombination intermediates"/>
    <property type="evidence" value="ECO:0007669"/>
    <property type="project" value="TreeGrafter"/>
</dbReference>
<dbReference type="GO" id="GO:0031297">
    <property type="term" value="P:replication fork processing"/>
    <property type="evidence" value="ECO:0007669"/>
    <property type="project" value="TreeGrafter"/>
</dbReference>
<evidence type="ECO:0000256" key="3">
    <source>
        <dbReference type="ARBA" id="ARBA00022763"/>
    </source>
</evidence>
<dbReference type="SMART" id="SM00891">
    <property type="entry name" value="ERCC4"/>
    <property type="match status" value="1"/>
</dbReference>
<evidence type="ECO:0000256" key="6">
    <source>
        <dbReference type="ARBA" id="ARBA00023242"/>
    </source>
</evidence>
<keyword evidence="4" id="KW-0233">DNA recombination</keyword>
<comment type="subcellular location">
    <subcellularLocation>
        <location evidence="1">Nucleus</location>
    </subcellularLocation>
</comment>
<dbReference type="Pfam" id="PF21292">
    <property type="entry name" value="EME1-MUS81_C"/>
    <property type="match status" value="1"/>
</dbReference>
<proteinExistence type="inferred from homology"/>
<protein>
    <submittedName>
        <fullName evidence="9">Essential meiotic structure-specific endonuclease 1</fullName>
    </submittedName>
</protein>
<dbReference type="Gene3D" id="1.10.150.670">
    <property type="entry name" value="Crossover junction endonuclease EME1, DNA-binding domain"/>
    <property type="match status" value="1"/>
</dbReference>
<dbReference type="GeneTree" id="ENSGT00530000063937"/>
<feature type="domain" description="ERCC4" evidence="8">
    <location>
        <begin position="87"/>
        <end position="319"/>
    </location>
</feature>
<feature type="region of interest" description="Disordered" evidence="7">
    <location>
        <begin position="1"/>
        <end position="61"/>
    </location>
</feature>
<accession>A0A3B4FRJ6</accession>
<dbReference type="InterPro" id="IPR043086">
    <property type="entry name" value="EME1_nucdom_sub1"/>
</dbReference>
<evidence type="ECO:0000256" key="1">
    <source>
        <dbReference type="ARBA" id="ARBA00004123"/>
    </source>
</evidence>
<keyword evidence="6" id="KW-0539">Nucleus</keyword>
<dbReference type="InterPro" id="IPR043087">
    <property type="entry name" value="Eme1_nucdom_sub2"/>
</dbReference>
<dbReference type="GO" id="GO:0048476">
    <property type="term" value="C:Holliday junction resolvase complex"/>
    <property type="evidence" value="ECO:0007669"/>
    <property type="project" value="InterPro"/>
</dbReference>
<evidence type="ECO:0000256" key="2">
    <source>
        <dbReference type="ARBA" id="ARBA00005313"/>
    </source>
</evidence>
<name>A0A3B4FRJ6_9CICH</name>
<evidence type="ECO:0000256" key="7">
    <source>
        <dbReference type="SAM" id="MobiDB-lite"/>
    </source>
</evidence>
<dbReference type="AlphaFoldDB" id="A0A3B4FRJ6"/>
<dbReference type="Gene3D" id="3.40.1620.30">
    <property type="entry name" value="ERCC4, Mus81-Eme1 complex, nuclease domain, subdomain 1"/>
    <property type="match status" value="1"/>
</dbReference>
<dbReference type="Ensembl" id="ENSPNYT00000012176.1">
    <property type="protein sequence ID" value="ENSPNYP00000011891.1"/>
    <property type="gene ID" value="ENSPNYG00000009003.1"/>
</dbReference>
<dbReference type="GO" id="GO:0031573">
    <property type="term" value="P:mitotic intra-S DNA damage checkpoint signaling"/>
    <property type="evidence" value="ECO:0007669"/>
    <property type="project" value="TreeGrafter"/>
</dbReference>